<keyword evidence="3" id="KW-1003">Cell membrane</keyword>
<dbReference type="Pfam" id="PF05552">
    <property type="entry name" value="MS_channel_1st_1"/>
    <property type="match status" value="1"/>
</dbReference>
<feature type="transmembrane region" description="Helical" evidence="7">
    <location>
        <begin position="57"/>
        <end position="75"/>
    </location>
</feature>
<dbReference type="EMBL" id="RKHR01000003">
    <property type="protein sequence ID" value="ROS04994.1"/>
    <property type="molecule type" value="Genomic_DNA"/>
</dbReference>
<accession>A0A3N2DYW1</accession>
<keyword evidence="6 7" id="KW-0472">Membrane</keyword>
<evidence type="ECO:0000259" key="9">
    <source>
        <dbReference type="Pfam" id="PF21082"/>
    </source>
</evidence>
<dbReference type="Proteomes" id="UP000275394">
    <property type="component" value="Unassembled WGS sequence"/>
</dbReference>
<evidence type="ECO:0000256" key="1">
    <source>
        <dbReference type="ARBA" id="ARBA00004651"/>
    </source>
</evidence>
<comment type="subunit">
    <text evidence="7">Homoheptamer.</text>
</comment>
<dbReference type="AlphaFoldDB" id="A0A3N2DYW1"/>
<dbReference type="RefSeq" id="WP_123710946.1">
    <property type="nucleotide sequence ID" value="NZ_RKHR01000003.1"/>
</dbReference>
<dbReference type="InterPro" id="IPR023408">
    <property type="entry name" value="MscS_beta-dom_sf"/>
</dbReference>
<protein>
    <recommendedName>
        <fullName evidence="7">Small-conductance mechanosensitive channel</fullName>
    </recommendedName>
</protein>
<evidence type="ECO:0000259" key="10">
    <source>
        <dbReference type="Pfam" id="PF21088"/>
    </source>
</evidence>
<dbReference type="PANTHER" id="PTHR30221:SF1">
    <property type="entry name" value="SMALL-CONDUCTANCE MECHANOSENSITIVE CHANNEL"/>
    <property type="match status" value="1"/>
</dbReference>
<keyword evidence="5 7" id="KW-1133">Transmembrane helix</keyword>
<comment type="caution">
    <text evidence="11">The sequence shown here is derived from an EMBL/GenBank/DDBJ whole genome shotgun (WGS) entry which is preliminary data.</text>
</comment>
<gene>
    <name evidence="11" type="ORF">EDC56_0513</name>
</gene>
<dbReference type="InterPro" id="IPR049142">
    <property type="entry name" value="MS_channel_1st"/>
</dbReference>
<name>A0A3N2DYW1_9GAMM</name>
<sequence length="270" mass="28924">MENIDTVALQSQAIQFGIQLVLAAVIFIVGSWIAKMITGVVRRAMEKREVEETVSKFVSNIVHAILLALVIVVMLSEVGVQTASLVAMMGAAGLAVGLALQGSLSNFASGVLLVMFRPMRVGDYVDCGGASGSVEAITMFSTQLVTPDNKIITIPNASVMSGAITNYSAKSERRVDLLVGVSYDADLAEVKKILADVVAADERVLKDHDVTIAVKELADSSVNLVMRSWVKSDDYWPTFFSMTENVKVSLDAAGISIPFPQMDLHIEKAA</sequence>
<keyword evidence="7" id="KW-0407">Ion channel</keyword>
<keyword evidence="4 7" id="KW-0812">Transmembrane</keyword>
<comment type="function">
    <text evidence="7">Mechanosensitive channel that participates in the regulation of osmotic pressure changes within the cell, opening in response to stretch forces in the membrane lipid bilayer, without the need for other proteins. Contributes to normal resistance to hypoosmotic shock. Forms an ion channel of 1.0 nanosiemens conductance with a slight preference for anions.</text>
</comment>
<proteinExistence type="inferred from homology"/>
<dbReference type="PANTHER" id="PTHR30221">
    <property type="entry name" value="SMALL-CONDUCTANCE MECHANOSENSITIVE CHANNEL"/>
    <property type="match status" value="1"/>
</dbReference>
<dbReference type="Gene3D" id="2.30.30.60">
    <property type="match status" value="1"/>
</dbReference>
<dbReference type="InterPro" id="IPR011014">
    <property type="entry name" value="MscS_channel_TM-2"/>
</dbReference>
<dbReference type="GO" id="GO:0008381">
    <property type="term" value="F:mechanosensitive monoatomic ion channel activity"/>
    <property type="evidence" value="ECO:0007669"/>
    <property type="project" value="InterPro"/>
</dbReference>
<feature type="transmembrane region" description="Helical" evidence="7">
    <location>
        <begin position="16"/>
        <end position="37"/>
    </location>
</feature>
<dbReference type="Gene3D" id="3.30.70.100">
    <property type="match status" value="1"/>
</dbReference>
<keyword evidence="7" id="KW-0997">Cell inner membrane</keyword>
<dbReference type="InterPro" id="IPR049278">
    <property type="entry name" value="MS_channel_C"/>
</dbReference>
<dbReference type="Pfam" id="PF21082">
    <property type="entry name" value="MS_channel_3rd"/>
    <property type="match status" value="1"/>
</dbReference>
<keyword evidence="12" id="KW-1185">Reference proteome</keyword>
<dbReference type="InterPro" id="IPR006685">
    <property type="entry name" value="MscS_channel_2nd"/>
</dbReference>
<dbReference type="InterPro" id="IPR011066">
    <property type="entry name" value="MscS_channel_C_sf"/>
</dbReference>
<comment type="subcellular location">
    <subcellularLocation>
        <location evidence="7">Cell inner membrane</location>
        <topology evidence="7">Multi-pass membrane protein</topology>
    </subcellularLocation>
    <subcellularLocation>
        <location evidence="1">Cell membrane</location>
        <topology evidence="1">Multi-pass membrane protein</topology>
    </subcellularLocation>
</comment>
<keyword evidence="7" id="KW-0813">Transport</keyword>
<dbReference type="SUPFAM" id="SSF50182">
    <property type="entry name" value="Sm-like ribonucleoproteins"/>
    <property type="match status" value="1"/>
</dbReference>
<evidence type="ECO:0000259" key="8">
    <source>
        <dbReference type="Pfam" id="PF00924"/>
    </source>
</evidence>
<dbReference type="InterPro" id="IPR045275">
    <property type="entry name" value="MscS_archaea/bacteria_type"/>
</dbReference>
<dbReference type="Pfam" id="PF00924">
    <property type="entry name" value="MS_channel_2nd"/>
    <property type="match status" value="1"/>
</dbReference>
<reference evidence="11 12" key="1">
    <citation type="submission" date="2018-11" db="EMBL/GenBank/DDBJ databases">
        <title>Genomic Encyclopedia of Type Strains, Phase IV (KMG-IV): sequencing the most valuable type-strain genomes for metagenomic binning, comparative biology and taxonomic classification.</title>
        <authorList>
            <person name="Goeker M."/>
        </authorList>
    </citation>
    <scope>NUCLEOTIDE SEQUENCE [LARGE SCALE GENOMIC DNA]</scope>
    <source>
        <strain evidence="11 12">DSM 100316</strain>
    </source>
</reference>
<organism evidence="11 12">
    <name type="scientific">Sinobacterium caligoides</name>
    <dbReference type="NCBI Taxonomy" id="933926"/>
    <lineage>
        <taxon>Bacteria</taxon>
        <taxon>Pseudomonadati</taxon>
        <taxon>Pseudomonadota</taxon>
        <taxon>Gammaproteobacteria</taxon>
        <taxon>Cellvibrionales</taxon>
        <taxon>Spongiibacteraceae</taxon>
        <taxon>Sinobacterium</taxon>
    </lineage>
</organism>
<dbReference type="GO" id="GO:0005886">
    <property type="term" value="C:plasma membrane"/>
    <property type="evidence" value="ECO:0007669"/>
    <property type="project" value="UniProtKB-SubCell"/>
</dbReference>
<dbReference type="SUPFAM" id="SSF82861">
    <property type="entry name" value="Mechanosensitive channel protein MscS (YggB), transmembrane region"/>
    <property type="match status" value="1"/>
</dbReference>
<comment type="caution">
    <text evidence="7">Lacks conserved residue(s) required for the propagation of feature annotation.</text>
</comment>
<feature type="domain" description="Mechanosensitive ion channel MscS" evidence="8">
    <location>
        <begin position="103"/>
        <end position="168"/>
    </location>
</feature>
<evidence type="ECO:0000256" key="3">
    <source>
        <dbReference type="ARBA" id="ARBA00022475"/>
    </source>
</evidence>
<feature type="domain" description="Mechanosensitive ion channel transmembrane helices 2/3" evidence="10">
    <location>
        <begin position="61"/>
        <end position="101"/>
    </location>
</feature>
<feature type="transmembrane region" description="Helical" evidence="7">
    <location>
        <begin position="87"/>
        <end position="114"/>
    </location>
</feature>
<dbReference type="InterPro" id="IPR010920">
    <property type="entry name" value="LSM_dom_sf"/>
</dbReference>
<evidence type="ECO:0000256" key="4">
    <source>
        <dbReference type="ARBA" id="ARBA00022692"/>
    </source>
</evidence>
<comment type="similarity">
    <text evidence="2 7">Belongs to the MscS (TC 1.A.23) family.</text>
</comment>
<evidence type="ECO:0000313" key="11">
    <source>
        <dbReference type="EMBL" id="ROS04994.1"/>
    </source>
</evidence>
<dbReference type="OrthoDB" id="9809206at2"/>
<evidence type="ECO:0000256" key="6">
    <source>
        <dbReference type="ARBA" id="ARBA00023136"/>
    </source>
</evidence>
<keyword evidence="7" id="KW-0406">Ion transport</keyword>
<feature type="domain" description="Mechanosensitive ion channel MscS C-terminal" evidence="9">
    <location>
        <begin position="178"/>
        <end position="257"/>
    </location>
</feature>
<dbReference type="Gene3D" id="1.10.287.1260">
    <property type="match status" value="1"/>
</dbReference>
<dbReference type="InterPro" id="IPR008910">
    <property type="entry name" value="MSC_TM_helix"/>
</dbReference>
<evidence type="ECO:0000313" key="12">
    <source>
        <dbReference type="Proteomes" id="UP000275394"/>
    </source>
</evidence>
<evidence type="ECO:0000256" key="7">
    <source>
        <dbReference type="RuleBase" id="RU369025"/>
    </source>
</evidence>
<dbReference type="Pfam" id="PF21088">
    <property type="entry name" value="MS_channel_1st"/>
    <property type="match status" value="1"/>
</dbReference>
<evidence type="ECO:0000256" key="2">
    <source>
        <dbReference type="ARBA" id="ARBA00008017"/>
    </source>
</evidence>
<evidence type="ECO:0000256" key="5">
    <source>
        <dbReference type="ARBA" id="ARBA00022989"/>
    </source>
</evidence>
<dbReference type="SUPFAM" id="SSF82689">
    <property type="entry name" value="Mechanosensitive channel protein MscS (YggB), C-terminal domain"/>
    <property type="match status" value="1"/>
</dbReference>